<dbReference type="EMBL" id="QVQW01000015">
    <property type="protein sequence ID" value="RKU46261.1"/>
    <property type="molecule type" value="Genomic_DNA"/>
</dbReference>
<evidence type="ECO:0000313" key="4">
    <source>
        <dbReference type="Proteomes" id="UP000275385"/>
    </source>
</evidence>
<keyword evidence="2" id="KW-0812">Transmembrane</keyword>
<keyword evidence="4" id="KW-1185">Reference proteome</keyword>
<evidence type="ECO:0000313" key="3">
    <source>
        <dbReference type="EMBL" id="RKU46261.1"/>
    </source>
</evidence>
<reference evidence="3 4" key="1">
    <citation type="submission" date="2018-08" db="EMBL/GenBank/DDBJ databases">
        <title>Draft genome of the lignicolous fungus Coniochaeta pulveracea.</title>
        <authorList>
            <person name="Borstlap C.J."/>
            <person name="De Witt R.N."/>
            <person name="Botha A."/>
            <person name="Volschenk H."/>
        </authorList>
    </citation>
    <scope>NUCLEOTIDE SEQUENCE [LARGE SCALE GENOMIC DNA]</scope>
    <source>
        <strain evidence="3 4">CAB683</strain>
    </source>
</reference>
<feature type="transmembrane region" description="Helical" evidence="2">
    <location>
        <begin position="222"/>
        <end position="243"/>
    </location>
</feature>
<feature type="transmembrane region" description="Helical" evidence="2">
    <location>
        <begin position="79"/>
        <end position="103"/>
    </location>
</feature>
<feature type="region of interest" description="Disordered" evidence="1">
    <location>
        <begin position="317"/>
        <end position="344"/>
    </location>
</feature>
<dbReference type="AlphaFoldDB" id="A0A420YEC3"/>
<feature type="transmembrane region" description="Helical" evidence="2">
    <location>
        <begin position="123"/>
        <end position="145"/>
    </location>
</feature>
<evidence type="ECO:0000256" key="1">
    <source>
        <dbReference type="SAM" id="MobiDB-lite"/>
    </source>
</evidence>
<proteinExistence type="predicted"/>
<accession>A0A420YEC3</accession>
<gene>
    <name evidence="3" type="ORF">DL546_006420</name>
</gene>
<keyword evidence="2" id="KW-1133">Transmembrane helix</keyword>
<dbReference type="STRING" id="177199.A0A420YEC3"/>
<comment type="caution">
    <text evidence="3">The sequence shown here is derived from an EMBL/GenBank/DDBJ whole genome shotgun (WGS) entry which is preliminary data.</text>
</comment>
<feature type="compositionally biased region" description="Low complexity" evidence="1">
    <location>
        <begin position="14"/>
        <end position="30"/>
    </location>
</feature>
<feature type="transmembrane region" description="Helical" evidence="2">
    <location>
        <begin position="157"/>
        <end position="182"/>
    </location>
</feature>
<protein>
    <submittedName>
        <fullName evidence="3">Uncharacterized protein</fullName>
    </submittedName>
</protein>
<keyword evidence="2" id="KW-0472">Membrane</keyword>
<dbReference type="OrthoDB" id="5279542at2759"/>
<dbReference type="Proteomes" id="UP000275385">
    <property type="component" value="Unassembled WGS sequence"/>
</dbReference>
<feature type="region of interest" description="Disordered" evidence="1">
    <location>
        <begin position="1"/>
        <end position="59"/>
    </location>
</feature>
<sequence>MTQASSSQGERETPAQPAQLAQPQLQALPPVFEKSQTSFQHEPTSQVLQYAPPQPPPGIAQQLPQPNEQLRPWSRRWHLAKLALGTGSLITSVILIAISLTLIAKYGEYEAYDYYDLPIPVAFGFATGGLAMLWVIIEFLALVASRNQHGIHPGASLSLHLIICLVTATAIGLTATSLSWYLEEGLDDVPDDNGWKGYHASDGVANLRNYNALRAMTQLVEVIIAFMAILEVIHLVLFLRACVETHQYNKWKLEHATRTIYVPVPMAYGYYTQGPGPERMVFRPVPAQHPQQLQPTTQGGPLAPAQAHLYGYYAPVQNPAQPAPHARTGNPPAEARNAVAGSGR</sequence>
<feature type="compositionally biased region" description="Polar residues" evidence="1">
    <location>
        <begin position="34"/>
        <end position="45"/>
    </location>
</feature>
<evidence type="ECO:0000256" key="2">
    <source>
        <dbReference type="SAM" id="Phobius"/>
    </source>
</evidence>
<name>A0A420YEC3_9PEZI</name>
<organism evidence="3 4">
    <name type="scientific">Coniochaeta pulveracea</name>
    <dbReference type="NCBI Taxonomy" id="177199"/>
    <lineage>
        <taxon>Eukaryota</taxon>
        <taxon>Fungi</taxon>
        <taxon>Dikarya</taxon>
        <taxon>Ascomycota</taxon>
        <taxon>Pezizomycotina</taxon>
        <taxon>Sordariomycetes</taxon>
        <taxon>Sordariomycetidae</taxon>
        <taxon>Coniochaetales</taxon>
        <taxon>Coniochaetaceae</taxon>
        <taxon>Coniochaeta</taxon>
    </lineage>
</organism>